<organism evidence="13 14">
    <name type="scientific">Vallitalea pronyensis</name>
    <dbReference type="NCBI Taxonomy" id="1348613"/>
    <lineage>
        <taxon>Bacteria</taxon>
        <taxon>Bacillati</taxon>
        <taxon>Bacillota</taxon>
        <taxon>Clostridia</taxon>
        <taxon>Lachnospirales</taxon>
        <taxon>Vallitaleaceae</taxon>
        <taxon>Vallitalea</taxon>
    </lineage>
</organism>
<dbReference type="Pfam" id="PF20463">
    <property type="entry name" value="PDH_C"/>
    <property type="match status" value="1"/>
</dbReference>
<dbReference type="InterPro" id="IPR008927">
    <property type="entry name" value="6-PGluconate_DH-like_C_sf"/>
</dbReference>
<dbReference type="InterPro" id="IPR050812">
    <property type="entry name" value="Preph/Arog_dehydrog"/>
</dbReference>
<dbReference type="SUPFAM" id="SSF48179">
    <property type="entry name" value="6-phosphogluconate dehydrogenase C-terminal domain-like"/>
    <property type="match status" value="1"/>
</dbReference>
<accession>A0A8J8SGY5</accession>
<dbReference type="RefSeq" id="WP_212698352.1">
    <property type="nucleotide sequence ID" value="NZ_CP058649.1"/>
</dbReference>
<feature type="domain" description="Prephenate/arogenate dehydrogenase" evidence="11">
    <location>
        <begin position="4"/>
        <end position="290"/>
    </location>
</feature>
<dbReference type="InterPro" id="IPR036291">
    <property type="entry name" value="NAD(P)-bd_dom_sf"/>
</dbReference>
<dbReference type="InterPro" id="IPR045865">
    <property type="entry name" value="ACT-like_dom_sf"/>
</dbReference>
<evidence type="ECO:0000256" key="9">
    <source>
        <dbReference type="ARBA" id="ARBA00023141"/>
    </source>
</evidence>
<gene>
    <name evidence="13" type="ORF">HZI73_11395</name>
</gene>
<dbReference type="KEGG" id="vpy:HZI73_11395"/>
<comment type="similarity">
    <text evidence="2">Belongs to the prephenate/arogenate dehydrogenase family.</text>
</comment>
<evidence type="ECO:0000256" key="8">
    <source>
        <dbReference type="ARBA" id="ARBA00023027"/>
    </source>
</evidence>
<keyword evidence="8" id="KW-0520">NAD</keyword>
<dbReference type="InterPro" id="IPR046826">
    <property type="entry name" value="PDH_N"/>
</dbReference>
<dbReference type="GO" id="GO:0006571">
    <property type="term" value="P:tyrosine biosynthetic process"/>
    <property type="evidence" value="ECO:0007669"/>
    <property type="project" value="UniProtKB-UniPathway"/>
</dbReference>
<dbReference type="Pfam" id="PF02153">
    <property type="entry name" value="PDH_N"/>
    <property type="match status" value="1"/>
</dbReference>
<dbReference type="Pfam" id="PF01842">
    <property type="entry name" value="ACT"/>
    <property type="match status" value="1"/>
</dbReference>
<dbReference type="UniPathway" id="UPA00122">
    <property type="reaction ID" value="UER00961"/>
</dbReference>
<dbReference type="Gene3D" id="3.30.70.260">
    <property type="match status" value="1"/>
</dbReference>
<evidence type="ECO:0000259" key="11">
    <source>
        <dbReference type="PROSITE" id="PS51176"/>
    </source>
</evidence>
<keyword evidence="7" id="KW-0560">Oxidoreductase</keyword>
<dbReference type="PROSITE" id="PS51671">
    <property type="entry name" value="ACT"/>
    <property type="match status" value="1"/>
</dbReference>
<evidence type="ECO:0000259" key="12">
    <source>
        <dbReference type="PROSITE" id="PS51671"/>
    </source>
</evidence>
<evidence type="ECO:0000256" key="7">
    <source>
        <dbReference type="ARBA" id="ARBA00023002"/>
    </source>
</evidence>
<keyword evidence="5" id="KW-0827">Tyrosine biosynthesis</keyword>
<evidence type="ECO:0000256" key="2">
    <source>
        <dbReference type="ARBA" id="ARBA00007964"/>
    </source>
</evidence>
<dbReference type="PANTHER" id="PTHR21363:SF0">
    <property type="entry name" value="PREPHENATE DEHYDROGENASE [NADP(+)]"/>
    <property type="match status" value="1"/>
</dbReference>
<dbReference type="InterPro" id="IPR046825">
    <property type="entry name" value="PDH_C"/>
</dbReference>
<dbReference type="GO" id="GO:0004665">
    <property type="term" value="F:prephenate dehydrogenase (NADP+) activity"/>
    <property type="evidence" value="ECO:0007669"/>
    <property type="project" value="InterPro"/>
</dbReference>
<keyword evidence="6" id="KW-0028">Amino-acid biosynthesis</keyword>
<dbReference type="SUPFAM" id="SSF55021">
    <property type="entry name" value="ACT-like"/>
    <property type="match status" value="1"/>
</dbReference>
<protein>
    <recommendedName>
        <fullName evidence="4">Prephenate dehydrogenase</fullName>
        <ecNumber evidence="3">1.3.1.12</ecNumber>
    </recommendedName>
</protein>
<evidence type="ECO:0000313" key="14">
    <source>
        <dbReference type="Proteomes" id="UP000683246"/>
    </source>
</evidence>
<dbReference type="Proteomes" id="UP000683246">
    <property type="component" value="Chromosome"/>
</dbReference>
<dbReference type="PANTHER" id="PTHR21363">
    <property type="entry name" value="PREPHENATE DEHYDROGENASE"/>
    <property type="match status" value="1"/>
</dbReference>
<dbReference type="FunFam" id="3.40.50.720:FF:000208">
    <property type="entry name" value="Prephenate dehydrogenase"/>
    <property type="match status" value="1"/>
</dbReference>
<proteinExistence type="inferred from homology"/>
<name>A0A8J8SGY5_9FIRM</name>
<dbReference type="EC" id="1.3.1.12" evidence="3"/>
<dbReference type="Gene3D" id="1.10.3660.10">
    <property type="entry name" value="6-phosphogluconate dehydrogenase C-terminal like domain"/>
    <property type="match status" value="1"/>
</dbReference>
<comment type="pathway">
    <text evidence="1">Amino-acid biosynthesis; L-tyrosine biosynthesis; (4-hydroxyphenyl)pyruvate from prephenate (NAD(+) route): step 1/1.</text>
</comment>
<dbReference type="EMBL" id="CP058649">
    <property type="protein sequence ID" value="QUI22857.1"/>
    <property type="molecule type" value="Genomic_DNA"/>
</dbReference>
<evidence type="ECO:0000256" key="4">
    <source>
        <dbReference type="ARBA" id="ARBA00016891"/>
    </source>
</evidence>
<keyword evidence="9" id="KW-0057">Aromatic amino acid biosynthesis</keyword>
<evidence type="ECO:0000256" key="5">
    <source>
        <dbReference type="ARBA" id="ARBA00022498"/>
    </source>
</evidence>
<dbReference type="InterPro" id="IPR003099">
    <property type="entry name" value="Prephen_DH"/>
</dbReference>
<keyword evidence="14" id="KW-1185">Reference proteome</keyword>
<dbReference type="PROSITE" id="PS51176">
    <property type="entry name" value="PDH_ADH"/>
    <property type="match status" value="1"/>
</dbReference>
<evidence type="ECO:0000256" key="3">
    <source>
        <dbReference type="ARBA" id="ARBA00012068"/>
    </source>
</evidence>
<dbReference type="SUPFAM" id="SSF51735">
    <property type="entry name" value="NAD(P)-binding Rossmann-fold domains"/>
    <property type="match status" value="1"/>
</dbReference>
<dbReference type="Gene3D" id="3.40.50.720">
    <property type="entry name" value="NAD(P)-binding Rossmann-like Domain"/>
    <property type="match status" value="1"/>
</dbReference>
<dbReference type="GO" id="GO:0008977">
    <property type="term" value="F:prephenate dehydrogenase (NAD+) activity"/>
    <property type="evidence" value="ECO:0007669"/>
    <property type="project" value="UniProtKB-EC"/>
</dbReference>
<feature type="domain" description="ACT" evidence="12">
    <location>
        <begin position="295"/>
        <end position="363"/>
    </location>
</feature>
<evidence type="ECO:0000256" key="1">
    <source>
        <dbReference type="ARBA" id="ARBA00005067"/>
    </source>
</evidence>
<dbReference type="InterPro" id="IPR002912">
    <property type="entry name" value="ACT_dom"/>
</dbReference>
<evidence type="ECO:0000256" key="10">
    <source>
        <dbReference type="ARBA" id="ARBA00049260"/>
    </source>
</evidence>
<comment type="catalytic activity">
    <reaction evidence="10">
        <text>prephenate + NAD(+) = 3-(4-hydroxyphenyl)pyruvate + CO2 + NADH</text>
        <dbReference type="Rhea" id="RHEA:13869"/>
        <dbReference type="ChEBI" id="CHEBI:16526"/>
        <dbReference type="ChEBI" id="CHEBI:29934"/>
        <dbReference type="ChEBI" id="CHEBI:36242"/>
        <dbReference type="ChEBI" id="CHEBI:57540"/>
        <dbReference type="ChEBI" id="CHEBI:57945"/>
        <dbReference type="EC" id="1.3.1.12"/>
    </reaction>
</comment>
<dbReference type="AlphaFoldDB" id="A0A8J8SGY5"/>
<dbReference type="FunFam" id="1.10.3660.10:FF:000003">
    <property type="entry name" value="Prephenate dehydrogenase"/>
    <property type="match status" value="1"/>
</dbReference>
<dbReference type="GO" id="GO:0070403">
    <property type="term" value="F:NAD+ binding"/>
    <property type="evidence" value="ECO:0007669"/>
    <property type="project" value="InterPro"/>
</dbReference>
<reference evidence="13" key="1">
    <citation type="submission" date="2020-07" db="EMBL/GenBank/DDBJ databases">
        <title>Vallitalea pronyensis genome.</title>
        <authorList>
            <person name="Postec A."/>
        </authorList>
    </citation>
    <scope>NUCLEOTIDE SEQUENCE</scope>
    <source>
        <strain evidence="13">FatNI3</strain>
    </source>
</reference>
<evidence type="ECO:0000256" key="6">
    <source>
        <dbReference type="ARBA" id="ARBA00022605"/>
    </source>
</evidence>
<evidence type="ECO:0000313" key="13">
    <source>
        <dbReference type="EMBL" id="QUI22857.1"/>
    </source>
</evidence>
<sequence>MKLLQIGIVGLGLMGGSLAKAIKTKCTPSRITAYDVHPDALHLAYEEGIIDVIAHKDFHDFSHCHIIFLCAPVKKNMEVLEKLVSIVHPSCIMTDIGSTKKDITDLARTLQCNQFIGGHPMTGSEKSGISSAESHLYENAYYILTPDPSIPHTMVKTLRELIEQIGALPILVEPDEHDYITASISHVPHIIASAMVNMVQKLDNPKEQMHTLAAGGFKDITRIASSSPEMWQQICLTNKKNILEIMDCFQEDLASIRSSIQHNQLEDVWRFFERARNYRDSFSDREIGAIMKSYKITVDVVDQPGIIAEIATLLSKHNINIKNIGINNNREHQEGVLEILFYDLHSQEQSIQILNDMHYLVYL</sequence>